<dbReference type="AlphaFoldDB" id="A0A4Z1PVT2"/>
<feature type="compositionally biased region" description="Polar residues" evidence="2">
    <location>
        <begin position="917"/>
        <end position="927"/>
    </location>
</feature>
<feature type="compositionally biased region" description="Basic residues" evidence="2">
    <location>
        <begin position="134"/>
        <end position="143"/>
    </location>
</feature>
<evidence type="ECO:0000256" key="2">
    <source>
        <dbReference type="SAM" id="MobiDB-lite"/>
    </source>
</evidence>
<feature type="compositionally biased region" description="Basic and acidic residues" evidence="2">
    <location>
        <begin position="955"/>
        <end position="966"/>
    </location>
</feature>
<feature type="region of interest" description="Disordered" evidence="2">
    <location>
        <begin position="917"/>
        <end position="966"/>
    </location>
</feature>
<reference evidence="3 4" key="1">
    <citation type="submission" date="2019-04" db="EMBL/GenBank/DDBJ databases">
        <title>High contiguity whole genome sequence and gene annotation resource for two Venturia nashicola isolates.</title>
        <authorList>
            <person name="Prokchorchik M."/>
            <person name="Won K."/>
            <person name="Lee Y."/>
            <person name="Choi E.D."/>
            <person name="Segonzac C."/>
            <person name="Sohn K.H."/>
        </authorList>
    </citation>
    <scope>NUCLEOTIDE SEQUENCE [LARGE SCALE GENOMIC DNA]</scope>
    <source>
        <strain evidence="3 4">PRI2</strain>
    </source>
</reference>
<evidence type="ECO:0000313" key="3">
    <source>
        <dbReference type="EMBL" id="TID27540.1"/>
    </source>
</evidence>
<feature type="compositionally biased region" description="Polar residues" evidence="2">
    <location>
        <begin position="701"/>
        <end position="724"/>
    </location>
</feature>
<feature type="region of interest" description="Disordered" evidence="2">
    <location>
        <begin position="372"/>
        <end position="483"/>
    </location>
</feature>
<feature type="compositionally biased region" description="Polar residues" evidence="2">
    <location>
        <begin position="456"/>
        <end position="465"/>
    </location>
</feature>
<organism evidence="3 4">
    <name type="scientific">Venturia nashicola</name>
    <dbReference type="NCBI Taxonomy" id="86259"/>
    <lineage>
        <taxon>Eukaryota</taxon>
        <taxon>Fungi</taxon>
        <taxon>Dikarya</taxon>
        <taxon>Ascomycota</taxon>
        <taxon>Pezizomycotina</taxon>
        <taxon>Dothideomycetes</taxon>
        <taxon>Pleosporomycetidae</taxon>
        <taxon>Venturiales</taxon>
        <taxon>Venturiaceae</taxon>
        <taxon>Venturia</taxon>
    </lineage>
</organism>
<name>A0A4Z1PVT2_9PEZI</name>
<keyword evidence="1" id="KW-0175">Coiled coil</keyword>
<sequence length="966" mass="105765">MESCTCDKLNGYCMHSKTTLLTAGSTLLTWTLSGNIGRRSQATFDPRKKRLVRPRLEDVISKMRREQNAATEEALAKSRGTKAYMSWRVKKAKAKAARAREREEEVSPTSSYETPPVENATMSEDLTQILEHNKPRRKKRKRKAQLEGSQKRQKAVSDSGSVVEDTNTTEQLTATAHKDNNSKSDAQRGDKSSGGRMSPVVEIIRKLPSADSLQRGDNSATIPYSVTNPAQNASRENYVTVVDAIVKKAEDLAKQLKVESTPPRLATSRDIALRGLARDATDNVQLIPHNVAQESATADYGSLATKPSINFKESGVMLKQGSDIAGLDAQLGIDTHGEQTHAEPVKALILLDSDSDDDIEITSVKIADPNLKQAHSHLRTSSPKNSLGNKHRRLPKSDLVDPPNMKLSPSLLVKTPSQGGKRAPPGLRELPEHTARRGYAGLEFEGGPSTEKSSDTRTPARTQSQGGKGRKKGTPSQSALPSTKFIPTLVGKLLGARPGPILIDDDLEEELTSPESSPGPGIARLEIEIGPKEMKFVRQKPLPISISSDEGSDEDSPSGLHMRTTNELRLQYQNNMSNGTQIAIAAGSPVSQQGRLHKSNLSREPKSLQKTLERQDIWPAESRGELAQAAADYLNSIPHNRHISIGVTEMLNLLGEQPEFDTLCSQIKKSGRVLAKPAFANAILSKLEPEIIEEPKSSKVFNRTESPKQSKVPTPVKYSSNISRKMTPGRVADSETRNATQISANAEVIVIDAPASIPPTKTGATSSQTTHQHARKDEVLNYIAERILLQGNLGMLPKFIDLTIARVVEEEYNLFEAEKAVAKREAEKATNERVVRQPDFSVYKRVADRTDRVEETSRNGTAPSFEWTWNYSQHTESERKMRGRSTSVALSSVHTAQAPSQGQALLLTPRKVHGRSTTPEIWLNSSPGRVRVDQDGPGNSMDSDGDSIGSSDAFFDAKQRPSTEIL</sequence>
<gene>
    <name evidence="3" type="ORF">E6O75_ATG00307</name>
</gene>
<evidence type="ECO:0000256" key="1">
    <source>
        <dbReference type="SAM" id="Coils"/>
    </source>
</evidence>
<accession>A0A4Z1PVT2</accession>
<dbReference type="EMBL" id="SNSC02000001">
    <property type="protein sequence ID" value="TID27540.1"/>
    <property type="molecule type" value="Genomic_DNA"/>
</dbReference>
<feature type="region of interest" description="Disordered" evidence="2">
    <location>
        <begin position="701"/>
        <end position="737"/>
    </location>
</feature>
<feature type="region of interest" description="Disordered" evidence="2">
    <location>
        <begin position="95"/>
        <end position="199"/>
    </location>
</feature>
<proteinExistence type="predicted"/>
<protein>
    <submittedName>
        <fullName evidence="3">Uncharacterized protein</fullName>
    </submittedName>
</protein>
<feature type="compositionally biased region" description="Polar residues" evidence="2">
    <location>
        <begin position="156"/>
        <end position="174"/>
    </location>
</feature>
<feature type="coiled-coil region" evidence="1">
    <location>
        <begin position="805"/>
        <end position="832"/>
    </location>
</feature>
<feature type="compositionally biased region" description="Polar residues" evidence="2">
    <location>
        <begin position="379"/>
        <end position="388"/>
    </location>
</feature>
<feature type="region of interest" description="Disordered" evidence="2">
    <location>
        <begin position="589"/>
        <end position="610"/>
    </location>
</feature>
<feature type="compositionally biased region" description="Basic and acidic residues" evidence="2">
    <location>
        <begin position="176"/>
        <end position="193"/>
    </location>
</feature>
<feature type="compositionally biased region" description="Polar residues" evidence="2">
    <location>
        <begin position="884"/>
        <end position="903"/>
    </location>
</feature>
<keyword evidence="4" id="KW-1185">Reference proteome</keyword>
<feature type="compositionally biased region" description="Basic and acidic residues" evidence="2">
    <location>
        <begin position="601"/>
        <end position="610"/>
    </location>
</feature>
<feature type="compositionally biased region" description="Low complexity" evidence="2">
    <location>
        <begin position="940"/>
        <end position="954"/>
    </location>
</feature>
<evidence type="ECO:0000313" key="4">
    <source>
        <dbReference type="Proteomes" id="UP000298493"/>
    </source>
</evidence>
<dbReference type="Proteomes" id="UP000298493">
    <property type="component" value="Unassembled WGS sequence"/>
</dbReference>
<comment type="caution">
    <text evidence="3">The sequence shown here is derived from an EMBL/GenBank/DDBJ whole genome shotgun (WGS) entry which is preliminary data.</text>
</comment>
<feature type="region of interest" description="Disordered" evidence="2">
    <location>
        <begin position="876"/>
        <end position="903"/>
    </location>
</feature>